<dbReference type="GO" id="GO:0008206">
    <property type="term" value="P:bile acid metabolic process"/>
    <property type="evidence" value="ECO:0007669"/>
    <property type="project" value="UniProtKB-ARBA"/>
</dbReference>
<dbReference type="GO" id="GO:0016491">
    <property type="term" value="F:oxidoreductase activity"/>
    <property type="evidence" value="ECO:0007669"/>
    <property type="project" value="UniProtKB-KW"/>
</dbReference>
<sequence>MDLKLTGKTAIVLASSSGLGKAIAAELAKEGANVMLTSRSKDKLETAQKEIRKTAAGKVEYTVADITDADSIKNLVDITRSTFGPISILVNNAGGPPAGTFEDFDDTDWQKAFDLTLMSFIRTIREVLPDLKVNGGHILNNASSSIKQPIDGLTLSNVFRMGISGLSKSLSQELAPHRILVNTIGAGRIETERLLQLDSSKAEKQGKTQQEVTEGMLQNIPFGRYGKPEEFAKVATFLVSGANTYLTGQSLLVDGGMVKAF</sequence>
<dbReference type="Proteomes" id="UP000199589">
    <property type="component" value="Unassembled WGS sequence"/>
</dbReference>
<reference evidence="4" key="1">
    <citation type="submission" date="2016-10" db="EMBL/GenBank/DDBJ databases">
        <authorList>
            <person name="Varghese N."/>
            <person name="Submissions S."/>
        </authorList>
    </citation>
    <scope>NUCLEOTIDE SEQUENCE [LARGE SCALE GENOMIC DNA]</scope>
    <source>
        <strain evidence="4">DSM 16108</strain>
    </source>
</reference>
<evidence type="ECO:0000256" key="2">
    <source>
        <dbReference type="ARBA" id="ARBA00023002"/>
    </source>
</evidence>
<dbReference type="AlphaFoldDB" id="A0A1I3WT86"/>
<evidence type="ECO:0000313" key="4">
    <source>
        <dbReference type="Proteomes" id="UP000199589"/>
    </source>
</evidence>
<dbReference type="Pfam" id="PF13561">
    <property type="entry name" value="adh_short_C2"/>
    <property type="match status" value="1"/>
</dbReference>
<accession>A0A1I3WT86</accession>
<gene>
    <name evidence="3" type="ORF">SAMN04488569_100955</name>
</gene>
<dbReference type="OrthoDB" id="9804774at2"/>
<dbReference type="FunFam" id="3.40.50.720:FF:000084">
    <property type="entry name" value="Short-chain dehydrogenase reductase"/>
    <property type="match status" value="1"/>
</dbReference>
<dbReference type="PANTHER" id="PTHR42879">
    <property type="entry name" value="3-OXOACYL-(ACYL-CARRIER-PROTEIN) REDUCTASE"/>
    <property type="match status" value="1"/>
</dbReference>
<dbReference type="SUPFAM" id="SSF51735">
    <property type="entry name" value="NAD(P)-binding Rossmann-fold domains"/>
    <property type="match status" value="1"/>
</dbReference>
<dbReference type="InterPro" id="IPR002347">
    <property type="entry name" value="SDR_fam"/>
</dbReference>
<dbReference type="InterPro" id="IPR050259">
    <property type="entry name" value="SDR"/>
</dbReference>
<protein>
    <submittedName>
        <fullName evidence="3">3-oxoacyl-[acyl-carrier protein] reductase</fullName>
    </submittedName>
</protein>
<dbReference type="Gene3D" id="3.40.50.720">
    <property type="entry name" value="NAD(P)-binding Rossmann-like Domain"/>
    <property type="match status" value="1"/>
</dbReference>
<comment type="similarity">
    <text evidence="1">Belongs to the short-chain dehydrogenases/reductases (SDR) family.</text>
</comment>
<dbReference type="RefSeq" id="WP_091896398.1">
    <property type="nucleotide sequence ID" value="NZ_FOSJ01000009.1"/>
</dbReference>
<keyword evidence="2" id="KW-0560">Oxidoreductase</keyword>
<proteinExistence type="inferred from homology"/>
<dbReference type="PANTHER" id="PTHR42879:SF6">
    <property type="entry name" value="NADPH-DEPENDENT REDUCTASE BACG"/>
    <property type="match status" value="1"/>
</dbReference>
<dbReference type="EMBL" id="FOSJ01000009">
    <property type="protein sequence ID" value="SFK09676.1"/>
    <property type="molecule type" value="Genomic_DNA"/>
</dbReference>
<keyword evidence="4" id="KW-1185">Reference proteome</keyword>
<dbReference type="PRINTS" id="PR00081">
    <property type="entry name" value="GDHRDH"/>
</dbReference>
<evidence type="ECO:0000256" key="1">
    <source>
        <dbReference type="ARBA" id="ARBA00006484"/>
    </source>
</evidence>
<evidence type="ECO:0000313" key="3">
    <source>
        <dbReference type="EMBL" id="SFK09676.1"/>
    </source>
</evidence>
<dbReference type="CDD" id="cd05344">
    <property type="entry name" value="BKR_like_SDR_like"/>
    <property type="match status" value="1"/>
</dbReference>
<name>A0A1I3WT86_9LACT</name>
<organism evidence="3 4">
    <name type="scientific">Marinilactibacillus piezotolerans</name>
    <dbReference type="NCBI Taxonomy" id="258723"/>
    <lineage>
        <taxon>Bacteria</taxon>
        <taxon>Bacillati</taxon>
        <taxon>Bacillota</taxon>
        <taxon>Bacilli</taxon>
        <taxon>Lactobacillales</taxon>
        <taxon>Carnobacteriaceae</taxon>
        <taxon>Marinilactibacillus</taxon>
    </lineage>
</organism>
<dbReference type="InterPro" id="IPR036291">
    <property type="entry name" value="NAD(P)-bd_dom_sf"/>
</dbReference>
<dbReference type="STRING" id="258723.GCA_900169305_00781"/>